<keyword evidence="1" id="KW-0472">Membrane</keyword>
<keyword evidence="3" id="KW-1185">Reference proteome</keyword>
<organism evidence="2 3">
    <name type="scientific">Bonamia ostreae</name>
    <dbReference type="NCBI Taxonomy" id="126728"/>
    <lineage>
        <taxon>Eukaryota</taxon>
        <taxon>Sar</taxon>
        <taxon>Rhizaria</taxon>
        <taxon>Endomyxa</taxon>
        <taxon>Ascetosporea</taxon>
        <taxon>Haplosporida</taxon>
        <taxon>Bonamia</taxon>
    </lineage>
</organism>
<dbReference type="EMBL" id="JBDODL010000307">
    <property type="protein sequence ID" value="MES1919491.1"/>
    <property type="molecule type" value="Genomic_DNA"/>
</dbReference>
<sequence>MFKLCKNNLRTISKNATNKIAKAENIKIQKLIKNIDKPVNVTRKDFLENPQRLKMLSTVKIPNGLAKIAFDCNRGVPFVPPVKRKVRLASGRFAKSVLYRNPKGSILIEDATAISPLDLLNMAALDLVKLMNKIRVKRASFFVLLTLVPLFGYFYTKKAMSKANWKEAEMEIMREEMILSVKKVEKMARPVNKI</sequence>
<reference evidence="2 3" key="1">
    <citation type="journal article" date="2024" name="BMC Biol.">
        <title>Comparative genomics of Ascetosporea gives new insight into the evolutionary basis for animal parasitism in Rhizaria.</title>
        <authorList>
            <person name="Hiltunen Thoren M."/>
            <person name="Onut-Brannstrom I."/>
            <person name="Alfjorden A."/>
            <person name="Peckova H."/>
            <person name="Swords F."/>
            <person name="Hooper C."/>
            <person name="Holzer A.S."/>
            <person name="Bass D."/>
            <person name="Burki F."/>
        </authorList>
    </citation>
    <scope>NUCLEOTIDE SEQUENCE [LARGE SCALE GENOMIC DNA]</scope>
    <source>
        <strain evidence="2">20-A016</strain>
    </source>
</reference>
<proteinExistence type="predicted"/>
<accession>A0ABV2AIH5</accession>
<evidence type="ECO:0000313" key="3">
    <source>
        <dbReference type="Proteomes" id="UP001439008"/>
    </source>
</evidence>
<comment type="caution">
    <text evidence="2">The sequence shown here is derived from an EMBL/GenBank/DDBJ whole genome shotgun (WGS) entry which is preliminary data.</text>
</comment>
<keyword evidence="1" id="KW-1133">Transmembrane helix</keyword>
<feature type="transmembrane region" description="Helical" evidence="1">
    <location>
        <begin position="139"/>
        <end position="156"/>
    </location>
</feature>
<name>A0ABV2AIH5_9EUKA</name>
<protein>
    <submittedName>
        <fullName evidence="2">Uncharacterized protein</fullName>
    </submittedName>
</protein>
<dbReference type="Proteomes" id="UP001439008">
    <property type="component" value="Unassembled WGS sequence"/>
</dbReference>
<evidence type="ECO:0000313" key="2">
    <source>
        <dbReference type="EMBL" id="MES1919491.1"/>
    </source>
</evidence>
<gene>
    <name evidence="2" type="ORF">MHBO_001314</name>
</gene>
<evidence type="ECO:0000256" key="1">
    <source>
        <dbReference type="SAM" id="Phobius"/>
    </source>
</evidence>
<keyword evidence="1" id="KW-0812">Transmembrane</keyword>